<comment type="similarity">
    <text evidence="4">Belongs to the ubiquitin-activating E1 family.</text>
</comment>
<evidence type="ECO:0000313" key="14">
    <source>
        <dbReference type="Ensembl" id="ENSCHIP00000010853.1"/>
    </source>
</evidence>
<dbReference type="InterPro" id="IPR018965">
    <property type="entry name" value="Ub-activating_enz_E1_C"/>
</dbReference>
<dbReference type="SUPFAM" id="SSF69572">
    <property type="entry name" value="Activating enzymes of the ubiquitin-like proteins"/>
    <property type="match status" value="2"/>
</dbReference>
<dbReference type="Pfam" id="PF10585">
    <property type="entry name" value="UBA_E1_SCCH"/>
    <property type="match status" value="1"/>
</dbReference>
<keyword evidence="8" id="KW-0677">Repeat</keyword>
<dbReference type="InterPro" id="IPR000011">
    <property type="entry name" value="UBQ/SUMO-activ_enz_E1-like"/>
</dbReference>
<reference evidence="14" key="2">
    <citation type="submission" date="2025-08" db="UniProtKB">
        <authorList>
            <consortium name="Ensembl"/>
        </authorList>
    </citation>
    <scope>IDENTIFICATION</scope>
</reference>
<dbReference type="InterPro" id="IPR045886">
    <property type="entry name" value="ThiF/MoeB/HesA"/>
</dbReference>
<protein>
    <recommendedName>
        <fullName evidence="11">Ubiquitin-like modifier-activating enzyme 1</fullName>
        <ecNumber evidence="5">6.2.1.45</ecNumber>
    </recommendedName>
</protein>
<feature type="domain" description="Ubiquitin-activating enzyme E1 C-terminal" evidence="13">
    <location>
        <begin position="889"/>
        <end position="1010"/>
    </location>
</feature>
<dbReference type="Gene3D" id="3.10.290.60">
    <property type="entry name" value="Ubiquitin-activating enzyme E1, UFD domain"/>
    <property type="match status" value="1"/>
</dbReference>
<organism evidence="14 15">
    <name type="scientific">Capra hircus</name>
    <name type="common">Goat</name>
    <dbReference type="NCBI Taxonomy" id="9925"/>
    <lineage>
        <taxon>Eukaryota</taxon>
        <taxon>Metazoa</taxon>
        <taxon>Chordata</taxon>
        <taxon>Craniata</taxon>
        <taxon>Vertebrata</taxon>
        <taxon>Euteleostomi</taxon>
        <taxon>Mammalia</taxon>
        <taxon>Eutheria</taxon>
        <taxon>Laurasiatheria</taxon>
        <taxon>Artiodactyla</taxon>
        <taxon>Ruminantia</taxon>
        <taxon>Pecora</taxon>
        <taxon>Bovidae</taxon>
        <taxon>Caprinae</taxon>
        <taxon>Capra</taxon>
    </lineage>
</organism>
<accession>A0A452EFQ8</accession>
<evidence type="ECO:0000256" key="11">
    <source>
        <dbReference type="ARBA" id="ARBA00044109"/>
    </source>
</evidence>
<sequence length="1010" mass="112646">MSTLLLSKKQWMSAPDSKPSPDFSSACSLSGSPSINAKKGSETDINEGLYSGHISRYPVCWYQAFGIIIILGVVKAVTLHDQSTAQWADLSFQFYLREEDISKNKAEASQPHLAELNHVPVSTYTGAIVDDFLSSFQVVVLTNSPLEDQLQVGDFLPKFLVSVFFAPFTGSCSDFPEEMILMDSNREQPLTAMVSMVTKSMESYPRESGEFVSFSEVQGMNEFNGICPQEIKILSPYIFSISDASNFLIISVESLSVIFLILFCFSGSDKSLLNSLAELDSVITDLAMYSLSVQLHIGFQTLHQFCAQQAPPLLILLCTFSTSLSPHNKDAAELVTLAEAVKAQALPGVQQDTLDEDFIWKLAYMAAVDLAPMNAFIGGLADQEGWSGKFMPIMQWLYFDALECFPEDQEALTEDRCPERRYLFDGQVAVFGSGLQEKLGKQRCFLVGIGAIGCELLKNSTMIGLGCGDGGSITVTDMDIIEKSNLNQQFLFHPWDVMKSDTAAAAVSQINPHIWVISHQNHVGPEKQHVYDDNFFQNLDSVANALDSVDACMYMNHRCVYYYKSLLESGTLGTKGNVQVVIPFLTEAYSSSQEPPEKSIPICMLKHFPNAIEHTLQWALDEFEGLFKKPEENVNQYLIDPKFVERMLCPAGMQPLEVLEAVQSSLVLQQPQSWDDCVTWEYYHWHTQYSSNIRQLLHNFPPKHVVTQLQGPFVRIGSGAPFWSGPKCCPHPLIFDVNNPLNLNCVIIAANLFAQTYVLIGSQDQNAVTIIIQSMQGPEFIPKCGIRIQVSDEELQTSSSIGDSTLVGLEPPNYCSPCPGKPPVYSCFPLDDGTNFHMDFTVAASNLRAEHYNIPPADWHKSKLIAGKIIPAIATTTAAIVDLVCLELYKESLSWACPLIYSTVLYPTVYNQEWALLDHFEVQGLQPNDKEMTLKKFLDHFKTERKLEITVLSQGISMLYSFFISPRKLKEQMDQSWSRIKAKAGHHVQPLVLELSCNDEDGEVVEVPYV</sequence>
<dbReference type="Ensembl" id="ENSCHIT00000018636.1">
    <property type="protein sequence ID" value="ENSCHIP00000010853.1"/>
    <property type="gene ID" value="ENSCHIG00000013025.1"/>
</dbReference>
<dbReference type="Pfam" id="PF16190">
    <property type="entry name" value="E1_FCCH"/>
    <property type="match status" value="1"/>
</dbReference>
<keyword evidence="7" id="KW-0436">Ligase</keyword>
<evidence type="ECO:0000259" key="13">
    <source>
        <dbReference type="SMART" id="SM00985"/>
    </source>
</evidence>
<keyword evidence="9" id="KW-0007">Acetylation</keyword>
<dbReference type="Gene3D" id="3.50.50.80">
    <property type="entry name" value="Ubiquitin-activating enzyme E1, inactive adenylation domain, subdomain 1"/>
    <property type="match status" value="1"/>
</dbReference>
<evidence type="ECO:0000256" key="7">
    <source>
        <dbReference type="ARBA" id="ARBA00022598"/>
    </source>
</evidence>
<evidence type="ECO:0000256" key="1">
    <source>
        <dbReference type="ARBA" id="ARBA00000488"/>
    </source>
</evidence>
<dbReference type="GO" id="GO:0006511">
    <property type="term" value="P:ubiquitin-dependent protein catabolic process"/>
    <property type="evidence" value="ECO:0007669"/>
    <property type="project" value="TreeGrafter"/>
</dbReference>
<evidence type="ECO:0000256" key="12">
    <source>
        <dbReference type="ARBA" id="ARBA00046264"/>
    </source>
</evidence>
<dbReference type="EC" id="6.2.1.45" evidence="5"/>
<dbReference type="Gene3D" id="2.40.30.180">
    <property type="entry name" value="Ubiquitin-activating enzyme E1, FCCH domain"/>
    <property type="match status" value="1"/>
</dbReference>
<dbReference type="GeneTree" id="ENSGT00940000158975"/>
<proteinExistence type="inferred from homology"/>
<dbReference type="Pfam" id="PF09358">
    <property type="entry name" value="E1_UFD"/>
    <property type="match status" value="1"/>
</dbReference>
<dbReference type="InterPro" id="IPR035985">
    <property type="entry name" value="Ubiquitin-activating_enz"/>
</dbReference>
<keyword evidence="6" id="KW-0597">Phosphoprotein</keyword>
<dbReference type="GO" id="GO:0005634">
    <property type="term" value="C:nucleus"/>
    <property type="evidence" value="ECO:0007669"/>
    <property type="project" value="TreeGrafter"/>
</dbReference>
<dbReference type="InterPro" id="IPR000594">
    <property type="entry name" value="ThiF_NAD_FAD-bd"/>
</dbReference>
<keyword evidence="10" id="KW-0496">Mitochondrion</keyword>
<evidence type="ECO:0000256" key="3">
    <source>
        <dbReference type="ARBA" id="ARBA00004906"/>
    </source>
</evidence>
<comment type="subcellular location">
    <subcellularLocation>
        <location evidence="2">Mitochondrion</location>
    </subcellularLocation>
</comment>
<dbReference type="PANTHER" id="PTHR10953:SF155">
    <property type="entry name" value="UBIQUITIN-LIKE MODIFIER-ACTIVATING ENZYME 1"/>
    <property type="match status" value="1"/>
</dbReference>
<evidence type="ECO:0000256" key="6">
    <source>
        <dbReference type="ARBA" id="ARBA00022553"/>
    </source>
</evidence>
<dbReference type="PRINTS" id="PR01849">
    <property type="entry name" value="UBIQUITINACT"/>
</dbReference>
<evidence type="ECO:0000256" key="5">
    <source>
        <dbReference type="ARBA" id="ARBA00012990"/>
    </source>
</evidence>
<evidence type="ECO:0000256" key="8">
    <source>
        <dbReference type="ARBA" id="ARBA00022737"/>
    </source>
</evidence>
<dbReference type="InterPro" id="IPR038252">
    <property type="entry name" value="UBA_E1_C_sf"/>
</dbReference>
<dbReference type="SMART" id="SM00985">
    <property type="entry name" value="UBA_e1_C"/>
    <property type="match status" value="1"/>
</dbReference>
<dbReference type="FunFam" id="1.10.10.2660:FF:000001">
    <property type="entry name" value="Ubiquitin-activating enzyme E1 1"/>
    <property type="match status" value="1"/>
</dbReference>
<comment type="catalytic activity">
    <reaction evidence="1">
        <text>ATP + ubiquitin + [E1 ubiquitin-activating enzyme]-L-cysteine = AMP + diphosphate + S-ubiquitinyl-[E1 ubiquitin-activating enzyme]-L-cysteine.</text>
        <dbReference type="EC" id="6.2.1.45"/>
    </reaction>
</comment>
<dbReference type="GO" id="GO:0006974">
    <property type="term" value="P:DNA damage response"/>
    <property type="evidence" value="ECO:0007669"/>
    <property type="project" value="TreeGrafter"/>
</dbReference>
<reference evidence="14" key="3">
    <citation type="submission" date="2025-09" db="UniProtKB">
        <authorList>
            <consortium name="Ensembl"/>
        </authorList>
    </citation>
    <scope>IDENTIFICATION</scope>
</reference>
<dbReference type="InterPro" id="IPR032418">
    <property type="entry name" value="E1_FCCH"/>
</dbReference>
<dbReference type="InterPro" id="IPR042449">
    <property type="entry name" value="Ub-E1_IAD_1"/>
</dbReference>
<reference evidence="15" key="1">
    <citation type="submission" date="2016-04" db="EMBL/GenBank/DDBJ databases">
        <title>Polished mammalian reference genomes with single-molecule sequencing and chromosome conformation capture applied to the Capra hircus genome.</title>
        <authorList>
            <person name="Bickhart D.M."/>
            <person name="Koren S."/>
            <person name="Rosen B."/>
            <person name="Hastie A."/>
            <person name="Liachko I."/>
            <person name="Sullivan S.T."/>
            <person name="Burton J."/>
            <person name="Sayre B.L."/>
            <person name="Huson H.J."/>
            <person name="Lee J."/>
            <person name="Lam E."/>
            <person name="Kelley C.M."/>
            <person name="Hutchison J.L."/>
            <person name="Zhou Y."/>
            <person name="Sun J."/>
            <person name="Crisa A."/>
            <person name="Schwartz J.C."/>
            <person name="Hammond J.A."/>
            <person name="Schroeder S.G."/>
            <person name="Liu G.E."/>
            <person name="Dunham M."/>
            <person name="Shendure J."/>
            <person name="Sonstegard T.S."/>
            <person name="Phillippy A.M."/>
            <person name="Van Tassell C.P."/>
            <person name="Smith T.P."/>
        </authorList>
    </citation>
    <scope>NUCLEOTIDE SEQUENCE [LARGE SCALE GENOMIC DNA]</scope>
</reference>
<dbReference type="STRING" id="9925.ENSCHIP00000010853"/>
<evidence type="ECO:0000256" key="9">
    <source>
        <dbReference type="ARBA" id="ARBA00022990"/>
    </source>
</evidence>
<dbReference type="GO" id="GO:0004839">
    <property type="term" value="F:ubiquitin activating enzyme activity"/>
    <property type="evidence" value="ECO:0007669"/>
    <property type="project" value="UniProtKB-EC"/>
</dbReference>
<dbReference type="NCBIfam" id="TIGR01408">
    <property type="entry name" value="Ube1"/>
    <property type="match status" value="1"/>
</dbReference>
<evidence type="ECO:0000256" key="4">
    <source>
        <dbReference type="ARBA" id="ARBA00005673"/>
    </source>
</evidence>
<dbReference type="InterPro" id="IPR019572">
    <property type="entry name" value="UBA_E1_SCCH"/>
</dbReference>
<evidence type="ECO:0000313" key="15">
    <source>
        <dbReference type="Proteomes" id="UP000291000"/>
    </source>
</evidence>
<dbReference type="Gene3D" id="1.10.10.2660">
    <property type="entry name" value="Ubiquitin-activating enzyme E1, SCCH domain"/>
    <property type="match status" value="1"/>
</dbReference>
<dbReference type="InterPro" id="IPR042302">
    <property type="entry name" value="E1_FCCH_sf"/>
</dbReference>
<comment type="pathway">
    <text evidence="3">Protein modification; protein ubiquitination.</text>
</comment>
<dbReference type="Pfam" id="PF00899">
    <property type="entry name" value="ThiF"/>
    <property type="match status" value="1"/>
</dbReference>
<dbReference type="AlphaFoldDB" id="A0A452EFQ8"/>
<dbReference type="Proteomes" id="UP000291000">
    <property type="component" value="Unassembled WGS sequence"/>
</dbReference>
<name>A0A452EFQ8_CAPHI</name>
<dbReference type="Gene3D" id="3.40.50.720">
    <property type="entry name" value="NAD(P)-binding Rossmann-like Domain"/>
    <property type="match status" value="1"/>
</dbReference>
<dbReference type="InterPro" id="IPR018075">
    <property type="entry name" value="UBQ-activ_enz_E1"/>
</dbReference>
<keyword evidence="15" id="KW-1185">Reference proteome</keyword>
<evidence type="ECO:0000256" key="2">
    <source>
        <dbReference type="ARBA" id="ARBA00004173"/>
    </source>
</evidence>
<comment type="function">
    <text evidence="12">Catalyzes the first step in ubiquitin conjugation to mark cellular proteins for degradation through the ubiquitin-proteasome system. Activates ubiquitin by first adenylating its C-terminal glycine residue with ATP, and thereafter linking this residue to the side chain of a cysteine residue in E1, yielding a ubiquitin-E1 thioester and free AMP. Essential for the formation of radiation-induced foci, timely DNA repair and for response to replication stress. Promotes the recruitment of TP53BP1 and BRCA1 at DNA damage sites.</text>
</comment>
<evidence type="ECO:0000256" key="10">
    <source>
        <dbReference type="ARBA" id="ARBA00023128"/>
    </source>
</evidence>
<dbReference type="Gene3D" id="3.40.50.12550">
    <property type="entry name" value="Ubiquitin-activating enzyme E1, inactive adenylation domain, subdomain 2"/>
    <property type="match status" value="1"/>
</dbReference>
<dbReference type="InterPro" id="IPR042063">
    <property type="entry name" value="Ubi_acti_E1_SCCH"/>
</dbReference>
<dbReference type="PANTHER" id="PTHR10953">
    <property type="entry name" value="UBIQUITIN-ACTIVATING ENZYME E1"/>
    <property type="match status" value="1"/>
</dbReference>
<dbReference type="UniPathway" id="UPA00143"/>
<dbReference type="GO" id="GO:0005739">
    <property type="term" value="C:mitochondrion"/>
    <property type="evidence" value="ECO:0007669"/>
    <property type="project" value="UniProtKB-SubCell"/>
</dbReference>